<dbReference type="Pfam" id="PF04564">
    <property type="entry name" value="U-box"/>
    <property type="match status" value="1"/>
</dbReference>
<evidence type="ECO:0000256" key="4">
    <source>
        <dbReference type="ARBA" id="ARBA00022679"/>
    </source>
</evidence>
<dbReference type="EC" id="2.3.2.27" evidence="3"/>
<dbReference type="InterPro" id="IPR013083">
    <property type="entry name" value="Znf_RING/FYVE/PHD"/>
</dbReference>
<evidence type="ECO:0000259" key="6">
    <source>
        <dbReference type="Pfam" id="PF04564"/>
    </source>
</evidence>
<dbReference type="GO" id="GO:0005737">
    <property type="term" value="C:cytoplasm"/>
    <property type="evidence" value="ECO:0000318"/>
    <property type="project" value="GO_Central"/>
</dbReference>
<evidence type="ECO:0000313" key="9">
    <source>
        <dbReference type="Proteomes" id="UP000002051"/>
    </source>
</evidence>
<dbReference type="UniPathway" id="UPA00143"/>
<keyword evidence="4" id="KW-0808">Transferase</keyword>
<evidence type="ECO:0000313" key="8">
    <source>
        <dbReference type="EnsemblPlants" id="AES63336"/>
    </source>
</evidence>
<comment type="catalytic activity">
    <reaction evidence="1">
        <text>S-ubiquitinyl-[E2 ubiquitin-conjugating enzyme]-L-cysteine + [acceptor protein]-L-lysine = [E2 ubiquitin-conjugating enzyme]-L-cysteine + N(6)-ubiquitinyl-[acceptor protein]-L-lysine.</text>
        <dbReference type="EC" id="2.3.2.27"/>
    </reaction>
</comment>
<dbReference type="EnsemblPlants" id="AES63336">
    <property type="protein sequence ID" value="AES63336"/>
    <property type="gene ID" value="MTR_2g007630"/>
</dbReference>
<dbReference type="InterPro" id="IPR011989">
    <property type="entry name" value="ARM-like"/>
</dbReference>
<reference evidence="8" key="3">
    <citation type="submission" date="2015-04" db="UniProtKB">
        <authorList>
            <consortium name="EnsemblPlants"/>
        </authorList>
    </citation>
    <scope>IDENTIFICATION</scope>
    <source>
        <strain evidence="8">cv. Jemalong A17</strain>
    </source>
</reference>
<dbReference type="EMBL" id="CM001218">
    <property type="protein sequence ID" value="AES63336.1"/>
    <property type="molecule type" value="Genomic_DNA"/>
</dbReference>
<dbReference type="SUPFAM" id="SSF48371">
    <property type="entry name" value="ARM repeat"/>
    <property type="match status" value="1"/>
</dbReference>
<dbReference type="InterPro" id="IPR016024">
    <property type="entry name" value="ARM-type_fold"/>
</dbReference>
<accession>G7IJZ8</accession>
<dbReference type="GO" id="GO:0005634">
    <property type="term" value="C:nucleus"/>
    <property type="evidence" value="ECO:0000318"/>
    <property type="project" value="GO_Central"/>
</dbReference>
<keyword evidence="9" id="KW-1185">Reference proteome</keyword>
<dbReference type="Gene3D" id="1.25.10.10">
    <property type="entry name" value="Leucine-rich Repeat Variant"/>
    <property type="match status" value="1"/>
</dbReference>
<evidence type="ECO:0000256" key="2">
    <source>
        <dbReference type="ARBA" id="ARBA00004906"/>
    </source>
</evidence>
<dbReference type="STRING" id="3880.G7IJZ8"/>
<dbReference type="InterPro" id="IPR003613">
    <property type="entry name" value="Ubox_domain"/>
</dbReference>
<gene>
    <name evidence="7" type="ordered locus">MTR_2g007630</name>
</gene>
<dbReference type="SUPFAM" id="SSF57850">
    <property type="entry name" value="RING/U-box"/>
    <property type="match status" value="1"/>
</dbReference>
<dbReference type="AlphaFoldDB" id="G7IJZ8"/>
<dbReference type="PANTHER" id="PTHR23315">
    <property type="entry name" value="U BOX DOMAIN-CONTAINING"/>
    <property type="match status" value="1"/>
</dbReference>
<dbReference type="Gene3D" id="3.30.40.10">
    <property type="entry name" value="Zinc/RING finger domain, C3HC4 (zinc finger)"/>
    <property type="match status" value="1"/>
</dbReference>
<dbReference type="Proteomes" id="UP000002051">
    <property type="component" value="Chromosome 2"/>
</dbReference>
<dbReference type="HOGENOM" id="CLU_1075058_0_0_1"/>
<keyword evidence="5" id="KW-0833">Ubl conjugation pathway</keyword>
<comment type="pathway">
    <text evidence="2">Protein modification; protein ubiquitination.</text>
</comment>
<name>G7IJZ8_MEDTR</name>
<organism evidence="7 9">
    <name type="scientific">Medicago truncatula</name>
    <name type="common">Barrel medic</name>
    <name type="synonym">Medicago tribuloides</name>
    <dbReference type="NCBI Taxonomy" id="3880"/>
    <lineage>
        <taxon>Eukaryota</taxon>
        <taxon>Viridiplantae</taxon>
        <taxon>Streptophyta</taxon>
        <taxon>Embryophyta</taxon>
        <taxon>Tracheophyta</taxon>
        <taxon>Spermatophyta</taxon>
        <taxon>Magnoliopsida</taxon>
        <taxon>eudicotyledons</taxon>
        <taxon>Gunneridae</taxon>
        <taxon>Pentapetalae</taxon>
        <taxon>rosids</taxon>
        <taxon>fabids</taxon>
        <taxon>Fabales</taxon>
        <taxon>Fabaceae</taxon>
        <taxon>Papilionoideae</taxon>
        <taxon>50 kb inversion clade</taxon>
        <taxon>NPAAA clade</taxon>
        <taxon>Hologalegina</taxon>
        <taxon>IRL clade</taxon>
        <taxon>Trifolieae</taxon>
        <taxon>Medicago</taxon>
    </lineage>
</organism>
<dbReference type="eggNOG" id="KOG0167">
    <property type="taxonomic scope" value="Eukaryota"/>
</dbReference>
<evidence type="ECO:0000256" key="5">
    <source>
        <dbReference type="ARBA" id="ARBA00022786"/>
    </source>
</evidence>
<feature type="domain" description="U-box" evidence="6">
    <location>
        <begin position="1"/>
        <end position="29"/>
    </location>
</feature>
<reference evidence="7 9" key="1">
    <citation type="journal article" date="2011" name="Nature">
        <title>The Medicago genome provides insight into the evolution of rhizobial symbioses.</title>
        <authorList>
            <person name="Young N.D."/>
            <person name="Debelle F."/>
            <person name="Oldroyd G.E."/>
            <person name="Geurts R."/>
            <person name="Cannon S.B."/>
            <person name="Udvardi M.K."/>
            <person name="Benedito V.A."/>
            <person name="Mayer K.F."/>
            <person name="Gouzy J."/>
            <person name="Schoof H."/>
            <person name="Van de Peer Y."/>
            <person name="Proost S."/>
            <person name="Cook D.R."/>
            <person name="Meyers B.C."/>
            <person name="Spannagl M."/>
            <person name="Cheung F."/>
            <person name="De Mita S."/>
            <person name="Krishnakumar V."/>
            <person name="Gundlach H."/>
            <person name="Zhou S."/>
            <person name="Mudge J."/>
            <person name="Bharti A.K."/>
            <person name="Murray J.D."/>
            <person name="Naoumkina M.A."/>
            <person name="Rosen B."/>
            <person name="Silverstein K.A."/>
            <person name="Tang H."/>
            <person name="Rombauts S."/>
            <person name="Zhao P.X."/>
            <person name="Zhou P."/>
            <person name="Barbe V."/>
            <person name="Bardou P."/>
            <person name="Bechner M."/>
            <person name="Bellec A."/>
            <person name="Berger A."/>
            <person name="Berges H."/>
            <person name="Bidwell S."/>
            <person name="Bisseling T."/>
            <person name="Choisne N."/>
            <person name="Couloux A."/>
            <person name="Denny R."/>
            <person name="Deshpande S."/>
            <person name="Dai X."/>
            <person name="Doyle J.J."/>
            <person name="Dudez A.M."/>
            <person name="Farmer A.D."/>
            <person name="Fouteau S."/>
            <person name="Franken C."/>
            <person name="Gibelin C."/>
            <person name="Gish J."/>
            <person name="Goldstein S."/>
            <person name="Gonzalez A.J."/>
            <person name="Green P.J."/>
            <person name="Hallab A."/>
            <person name="Hartog M."/>
            <person name="Hua A."/>
            <person name="Humphray S.J."/>
            <person name="Jeong D.H."/>
            <person name="Jing Y."/>
            <person name="Jocker A."/>
            <person name="Kenton S.M."/>
            <person name="Kim D.J."/>
            <person name="Klee K."/>
            <person name="Lai H."/>
            <person name="Lang C."/>
            <person name="Lin S."/>
            <person name="Macmil S.L."/>
            <person name="Magdelenat G."/>
            <person name="Matthews L."/>
            <person name="McCorrison J."/>
            <person name="Monaghan E.L."/>
            <person name="Mun J.H."/>
            <person name="Najar F.Z."/>
            <person name="Nicholson C."/>
            <person name="Noirot C."/>
            <person name="O'Bleness M."/>
            <person name="Paule C.R."/>
            <person name="Poulain J."/>
            <person name="Prion F."/>
            <person name="Qin B."/>
            <person name="Qu C."/>
            <person name="Retzel E.F."/>
            <person name="Riddle C."/>
            <person name="Sallet E."/>
            <person name="Samain S."/>
            <person name="Samson N."/>
            <person name="Sanders I."/>
            <person name="Saurat O."/>
            <person name="Scarpelli C."/>
            <person name="Schiex T."/>
            <person name="Segurens B."/>
            <person name="Severin A.J."/>
            <person name="Sherrier D.J."/>
            <person name="Shi R."/>
            <person name="Sims S."/>
            <person name="Singer S.R."/>
            <person name="Sinharoy S."/>
            <person name="Sterck L."/>
            <person name="Viollet A."/>
            <person name="Wang B.B."/>
            <person name="Wang K."/>
            <person name="Wang M."/>
            <person name="Wang X."/>
            <person name="Warfsmann J."/>
            <person name="Weissenbach J."/>
            <person name="White D.D."/>
            <person name="White J.D."/>
            <person name="Wiley G.B."/>
            <person name="Wincker P."/>
            <person name="Xing Y."/>
            <person name="Yang L."/>
            <person name="Yao Z."/>
            <person name="Ying F."/>
            <person name="Zhai J."/>
            <person name="Zhou L."/>
            <person name="Zuber A."/>
            <person name="Denarie J."/>
            <person name="Dixon R.A."/>
            <person name="May G.D."/>
            <person name="Schwartz D.C."/>
            <person name="Rogers J."/>
            <person name="Quetier F."/>
            <person name="Town C.D."/>
            <person name="Roe B.A."/>
        </authorList>
    </citation>
    <scope>NUCLEOTIDE SEQUENCE [LARGE SCALE GENOMIC DNA]</scope>
    <source>
        <strain evidence="7">A17</strain>
        <strain evidence="8 9">cv. Jemalong A17</strain>
    </source>
</reference>
<protein>
    <recommendedName>
        <fullName evidence="3">RING-type E3 ubiquitin transferase</fullName>
        <ecNumber evidence="3">2.3.2.27</ecNumber>
    </recommendedName>
</protein>
<evidence type="ECO:0000256" key="3">
    <source>
        <dbReference type="ARBA" id="ARBA00012483"/>
    </source>
</evidence>
<sequence length="259" mass="28731">MRDPVILSSGHTYDRISIPECIDSGQHTCLESEQRLIHNENNVSVNEATTKNNSSTKRHKNENAYEIRLLETTGMISCNTLTSKDSRIHKHVLTAFFKLSIYNKILIMAAKAVDNIFEVLESGKTMEARTNVTAEIYSLCMIGDCKVQIGVSSKALSALVGILKESAPIGKIDAATALFNLVVYNPNKVSIVKSLLLKTECLTHEIKQVKISTEILTKVFKLIHKITLHCQILKSRSFTFQATTKKDSTISGGLKLHAK</sequence>
<dbReference type="GO" id="GO:0016567">
    <property type="term" value="P:protein ubiquitination"/>
    <property type="evidence" value="ECO:0007669"/>
    <property type="project" value="UniProtKB-UniPathway"/>
</dbReference>
<reference evidence="7 9" key="2">
    <citation type="journal article" date="2014" name="BMC Genomics">
        <title>An improved genome release (version Mt4.0) for the model legume Medicago truncatula.</title>
        <authorList>
            <person name="Tang H."/>
            <person name="Krishnakumar V."/>
            <person name="Bidwell S."/>
            <person name="Rosen B."/>
            <person name="Chan A."/>
            <person name="Zhou S."/>
            <person name="Gentzbittel L."/>
            <person name="Childs K.L."/>
            <person name="Yandell M."/>
            <person name="Gundlach H."/>
            <person name="Mayer K.F."/>
            <person name="Schwartz D.C."/>
            <person name="Town C.D."/>
        </authorList>
    </citation>
    <scope>GENOME REANNOTATION</scope>
    <source>
        <strain evidence="8 9">cv. Jemalong A17</strain>
    </source>
</reference>
<dbReference type="PANTHER" id="PTHR23315:SF224">
    <property type="entry name" value="U-BOX DOMAIN-CONTAINING PROTEIN 1"/>
    <property type="match status" value="1"/>
</dbReference>
<dbReference type="PaxDb" id="3880-AES63336"/>
<dbReference type="GO" id="GO:0061630">
    <property type="term" value="F:ubiquitin protein ligase activity"/>
    <property type="evidence" value="ECO:0007669"/>
    <property type="project" value="UniProtKB-EC"/>
</dbReference>
<evidence type="ECO:0000313" key="7">
    <source>
        <dbReference type="EMBL" id="AES63336.1"/>
    </source>
</evidence>
<proteinExistence type="predicted"/>
<evidence type="ECO:0000256" key="1">
    <source>
        <dbReference type="ARBA" id="ARBA00000900"/>
    </source>
</evidence>